<organism evidence="2 3">
    <name type="scientific">Pristionchus fissidentatus</name>
    <dbReference type="NCBI Taxonomy" id="1538716"/>
    <lineage>
        <taxon>Eukaryota</taxon>
        <taxon>Metazoa</taxon>
        <taxon>Ecdysozoa</taxon>
        <taxon>Nematoda</taxon>
        <taxon>Chromadorea</taxon>
        <taxon>Rhabditida</taxon>
        <taxon>Rhabditina</taxon>
        <taxon>Diplogasteromorpha</taxon>
        <taxon>Diplogasteroidea</taxon>
        <taxon>Neodiplogasteridae</taxon>
        <taxon>Pristionchus</taxon>
    </lineage>
</organism>
<feature type="non-terminal residue" evidence="2">
    <location>
        <position position="133"/>
    </location>
</feature>
<evidence type="ECO:0000256" key="1">
    <source>
        <dbReference type="SAM" id="MobiDB-lite"/>
    </source>
</evidence>
<dbReference type="AlphaFoldDB" id="A0AAV5USH3"/>
<feature type="non-terminal residue" evidence="2">
    <location>
        <position position="1"/>
    </location>
</feature>
<gene>
    <name evidence="2" type="ORF">PFISCL1PPCAC_945</name>
</gene>
<feature type="region of interest" description="Disordered" evidence="1">
    <location>
        <begin position="95"/>
        <end position="133"/>
    </location>
</feature>
<evidence type="ECO:0000313" key="2">
    <source>
        <dbReference type="EMBL" id="GMT09648.1"/>
    </source>
</evidence>
<sequence>IQHVMDAIRRVWGEGQEGDEEKEKEQVKAVINELHKKYGMIKTMDVEQDRDFCRTHEIGYRKRVHMKKFLANLGIDVFCPQRLFDKRRKELGEIDGTEGPEMVVKREKRDRKRTKKGKGLDKMMNPRDISLGR</sequence>
<keyword evidence="3" id="KW-1185">Reference proteome</keyword>
<evidence type="ECO:0000313" key="3">
    <source>
        <dbReference type="Proteomes" id="UP001432322"/>
    </source>
</evidence>
<comment type="caution">
    <text evidence="2">The sequence shown here is derived from an EMBL/GenBank/DDBJ whole genome shotgun (WGS) entry which is preliminary data.</text>
</comment>
<feature type="compositionally biased region" description="Basic residues" evidence="1">
    <location>
        <begin position="106"/>
        <end position="117"/>
    </location>
</feature>
<proteinExistence type="predicted"/>
<name>A0AAV5USH3_9BILA</name>
<dbReference type="EMBL" id="BTSY01000001">
    <property type="protein sequence ID" value="GMT09648.1"/>
    <property type="molecule type" value="Genomic_DNA"/>
</dbReference>
<reference evidence="2" key="1">
    <citation type="submission" date="2023-10" db="EMBL/GenBank/DDBJ databases">
        <title>Genome assembly of Pristionchus species.</title>
        <authorList>
            <person name="Yoshida K."/>
            <person name="Sommer R.J."/>
        </authorList>
    </citation>
    <scope>NUCLEOTIDE SEQUENCE</scope>
    <source>
        <strain evidence="2">RS5133</strain>
    </source>
</reference>
<accession>A0AAV5USH3</accession>
<protein>
    <submittedName>
        <fullName evidence="2">Uncharacterized protein</fullName>
    </submittedName>
</protein>
<dbReference type="Proteomes" id="UP001432322">
    <property type="component" value="Unassembled WGS sequence"/>
</dbReference>